<dbReference type="InterPro" id="IPR041249">
    <property type="entry name" value="HEPN_DZIP3"/>
</dbReference>
<evidence type="ECO:0000313" key="3">
    <source>
        <dbReference type="Proteomes" id="UP000596742"/>
    </source>
</evidence>
<reference evidence="2" key="1">
    <citation type="submission" date="2018-11" db="EMBL/GenBank/DDBJ databases">
        <authorList>
            <person name="Alioto T."/>
            <person name="Alioto T."/>
        </authorList>
    </citation>
    <scope>NUCLEOTIDE SEQUENCE</scope>
</reference>
<dbReference type="EMBL" id="UYJE01002571">
    <property type="protein sequence ID" value="VDI11943.1"/>
    <property type="molecule type" value="Genomic_DNA"/>
</dbReference>
<comment type="caution">
    <text evidence="2">The sequence shown here is derived from an EMBL/GenBank/DDBJ whole genome shotgun (WGS) entry which is preliminary data.</text>
</comment>
<proteinExistence type="predicted"/>
<organism evidence="2 3">
    <name type="scientific">Mytilus galloprovincialis</name>
    <name type="common">Mediterranean mussel</name>
    <dbReference type="NCBI Taxonomy" id="29158"/>
    <lineage>
        <taxon>Eukaryota</taxon>
        <taxon>Metazoa</taxon>
        <taxon>Spiralia</taxon>
        <taxon>Lophotrochozoa</taxon>
        <taxon>Mollusca</taxon>
        <taxon>Bivalvia</taxon>
        <taxon>Autobranchia</taxon>
        <taxon>Pteriomorphia</taxon>
        <taxon>Mytilida</taxon>
        <taxon>Mytiloidea</taxon>
        <taxon>Mytilidae</taxon>
        <taxon>Mytilinae</taxon>
        <taxon>Mytilus</taxon>
    </lineage>
</organism>
<dbReference type="Proteomes" id="UP000596742">
    <property type="component" value="Unassembled WGS sequence"/>
</dbReference>
<dbReference type="AlphaFoldDB" id="A0A8B6D022"/>
<evidence type="ECO:0000313" key="2">
    <source>
        <dbReference type="EMBL" id="VDI11943.1"/>
    </source>
</evidence>
<dbReference type="Pfam" id="PF18738">
    <property type="entry name" value="HEPN_DZIP3"/>
    <property type="match status" value="1"/>
</dbReference>
<name>A0A8B6D022_MYTGA</name>
<protein>
    <recommendedName>
        <fullName evidence="1">DZIP3-like HEPN domain-containing protein</fullName>
    </recommendedName>
</protein>
<sequence length="167" mass="18748">MASPLSEEETNYLRMVYLLTSVSPEAVRDYFDRVFPPADLLVELNYHKTTLQNLKRQKILNASQWAVLYPSSLTTARSTPGGSTTVASTNFDLTLMICLLRNISGINAPVRGFDELPLPAETSAGSDLARIKYYRNIIAHSEDSKLSNQNFNDAWKDVSEVNIFEQI</sequence>
<accession>A0A8B6D022</accession>
<gene>
    <name evidence="2" type="ORF">MGAL_10B004324</name>
</gene>
<dbReference type="OrthoDB" id="6062647at2759"/>
<feature type="domain" description="DZIP3-like HEPN" evidence="1">
    <location>
        <begin position="39"/>
        <end position="160"/>
    </location>
</feature>
<evidence type="ECO:0000259" key="1">
    <source>
        <dbReference type="Pfam" id="PF18738"/>
    </source>
</evidence>
<keyword evidence="3" id="KW-1185">Reference proteome</keyword>